<dbReference type="Gene3D" id="2.60.40.4100">
    <property type="entry name" value="Zona pellucida, ZP-C domain"/>
    <property type="match status" value="1"/>
</dbReference>
<keyword evidence="3" id="KW-1133">Transmembrane helix</keyword>
<proteinExistence type="predicted"/>
<feature type="domain" description="ZP" evidence="5">
    <location>
        <begin position="380"/>
        <end position="625"/>
    </location>
</feature>
<dbReference type="InterPro" id="IPR042235">
    <property type="entry name" value="ZP-C_dom"/>
</dbReference>
<dbReference type="PROSITE" id="PS51034">
    <property type="entry name" value="ZP_2"/>
    <property type="match status" value="1"/>
</dbReference>
<comment type="caution">
    <text evidence="6">The sequence shown here is derived from an EMBL/GenBank/DDBJ whole genome shotgun (WGS) entry which is preliminary data.</text>
</comment>
<feature type="chain" id="PRO_5044822754" description="ZP domain-containing protein" evidence="4">
    <location>
        <begin position="22"/>
        <end position="760"/>
    </location>
</feature>
<evidence type="ECO:0000313" key="7">
    <source>
        <dbReference type="Proteomes" id="UP001619887"/>
    </source>
</evidence>
<keyword evidence="3" id="KW-0812">Transmembrane</keyword>
<name>A0ABD2HI24_PAGBO</name>
<evidence type="ECO:0000259" key="5">
    <source>
        <dbReference type="PROSITE" id="PS51034"/>
    </source>
</evidence>
<dbReference type="Proteomes" id="UP001619887">
    <property type="component" value="Unassembled WGS sequence"/>
</dbReference>
<dbReference type="EMBL" id="JBIYXZ010002069">
    <property type="protein sequence ID" value="KAL3065952.1"/>
    <property type="molecule type" value="Genomic_DNA"/>
</dbReference>
<keyword evidence="3" id="KW-0472">Membrane</keyword>
<dbReference type="InterPro" id="IPR055356">
    <property type="entry name" value="ZP-N"/>
</dbReference>
<sequence>MEAGAFYLLLLALTGISSTLSFYGDSITFQPAHKQKDGTYKVTFHHRQNGRSSCQDKPLHTCESEVCTSFVESSVLQTDQDDTGQGRWCQSEMHATATVRKNQTSFSLKQSGCCWGSNVDGKTNWTSEAELDLGSRSDSHALNSCPLTTTVSSLRVPQNCFSPIHILAHDPDGDRVRCRFSSDAAAPANFTLDESKCVLSTKGEVDVGVHVFELMLEDFSRKNITLTYADGTSVFREGSDMNSPPLCKVKLQFSMEILPPLSSCEHGLVQPVFLSKTPSHGDVLHATMGQKFKLYAQAKATEASINDFQVSGPQNMTKEFKAGEQGTAELILSWTPQHSDLYRIVPVCFTAETNQSQSDMRCVVVLVTQAALIQGTATVTCSPNKMTVALDKSSMPGIDVNFLQLIDSSCSLTSNGTHIMGVMSFSTCGTKLLDKGDFLVFANEILSYELPSEVIIRRKAVKIEISCQFPKTVSISSYYNLQKSDYIFTESNFGSFGYTFEIYNDNNFTSKVEASKYPVEVMLLDTMYMGIQAESELPSVTLFVESCKATPNTNPENVLSYDLVKNGCLKDQTVVVYPSNQKTYNFEVQAFKFSGNYEQVYITCSVILCEPGTPYSRCAQGCLSDPSRRRRRSLVKETFSHSITQGPFRFIEHADPIAAMDQNLAVVKKSPAMDVKPSVMTKSRPTAEVIVPSVLELLEDTESRSGRWGIEEILSANTSTFVFASAFFVSMVMLVAVVVYFTRKRNEEDCKVLLNSSYDN</sequence>
<dbReference type="PANTHER" id="PTHR14002">
    <property type="entry name" value="ENDOGLIN/TGF-BETA RECEPTOR TYPE III"/>
    <property type="match status" value="1"/>
</dbReference>
<evidence type="ECO:0000313" key="6">
    <source>
        <dbReference type="EMBL" id="KAL3065952.1"/>
    </source>
</evidence>
<keyword evidence="1 4" id="KW-0732">Signal</keyword>
<dbReference type="InterPro" id="IPR001507">
    <property type="entry name" value="ZP_dom"/>
</dbReference>
<feature type="transmembrane region" description="Helical" evidence="3">
    <location>
        <begin position="721"/>
        <end position="741"/>
    </location>
</feature>
<dbReference type="PANTHER" id="PTHR14002:SF59">
    <property type="entry name" value="CUB AND ZONA PELLUCIDA-LIKE DOMAIN-CONTAINING PROTEIN 1-RELATED"/>
    <property type="match status" value="1"/>
</dbReference>
<reference evidence="6 7" key="1">
    <citation type="journal article" date="2022" name="G3 (Bethesda)">
        <title>Evaluating Illumina-, Nanopore-, and PacBio-based genome assembly strategies with the bald notothen, Trematomus borchgrevinki.</title>
        <authorList>
            <person name="Rayamajhi N."/>
            <person name="Cheng C.C."/>
            <person name="Catchen J.M."/>
        </authorList>
    </citation>
    <scope>NUCLEOTIDE SEQUENCE [LARGE SCALE GENOMIC DNA]</scope>
    <source>
        <strain evidence="6">AGRC-2024</strain>
    </source>
</reference>
<feature type="signal peptide" evidence="4">
    <location>
        <begin position="1"/>
        <end position="21"/>
    </location>
</feature>
<dbReference type="AlphaFoldDB" id="A0ABD2HI24"/>
<dbReference type="SMART" id="SM00241">
    <property type="entry name" value="ZP"/>
    <property type="match status" value="1"/>
</dbReference>
<evidence type="ECO:0000256" key="2">
    <source>
        <dbReference type="ARBA" id="ARBA00023157"/>
    </source>
</evidence>
<dbReference type="Pfam" id="PF00100">
    <property type="entry name" value="Zona_pellucida"/>
    <property type="match status" value="1"/>
</dbReference>
<evidence type="ECO:0000256" key="1">
    <source>
        <dbReference type="ARBA" id="ARBA00022729"/>
    </source>
</evidence>
<dbReference type="InterPro" id="IPR055355">
    <property type="entry name" value="ZP-C"/>
</dbReference>
<evidence type="ECO:0000256" key="4">
    <source>
        <dbReference type="SAM" id="SignalP"/>
    </source>
</evidence>
<keyword evidence="2" id="KW-1015">Disulfide bond</keyword>
<accession>A0ABD2HI24</accession>
<dbReference type="Gene3D" id="2.60.40.3210">
    <property type="entry name" value="Zona pellucida, ZP-N domain"/>
    <property type="match status" value="1"/>
</dbReference>
<keyword evidence="7" id="KW-1185">Reference proteome</keyword>
<gene>
    <name evidence="6" type="ORF">OYC64_015986</name>
</gene>
<dbReference type="Pfam" id="PF23344">
    <property type="entry name" value="ZP-N"/>
    <property type="match status" value="1"/>
</dbReference>
<organism evidence="6 7">
    <name type="scientific">Pagothenia borchgrevinki</name>
    <name type="common">Bald rockcod</name>
    <name type="synonym">Trematomus borchgrevinki</name>
    <dbReference type="NCBI Taxonomy" id="8213"/>
    <lineage>
        <taxon>Eukaryota</taxon>
        <taxon>Metazoa</taxon>
        <taxon>Chordata</taxon>
        <taxon>Craniata</taxon>
        <taxon>Vertebrata</taxon>
        <taxon>Euteleostomi</taxon>
        <taxon>Actinopterygii</taxon>
        <taxon>Neopterygii</taxon>
        <taxon>Teleostei</taxon>
        <taxon>Neoteleostei</taxon>
        <taxon>Acanthomorphata</taxon>
        <taxon>Eupercaria</taxon>
        <taxon>Perciformes</taxon>
        <taxon>Notothenioidei</taxon>
        <taxon>Nototheniidae</taxon>
        <taxon>Pagothenia</taxon>
    </lineage>
</organism>
<reference evidence="6 7" key="2">
    <citation type="journal article" date="2024" name="G3 (Bethesda)">
        <title>The genome of the cryopelagic Antarctic bald notothen, Trematomus borchgrevinki.</title>
        <authorList>
            <person name="Rayamajhi N."/>
            <person name="Rivera-Colon A.G."/>
            <person name="Minhas B.F."/>
            <person name="Cheng C.C."/>
            <person name="Catchen J.M."/>
        </authorList>
    </citation>
    <scope>NUCLEOTIDE SEQUENCE [LARGE SCALE GENOMIC DNA]</scope>
    <source>
        <strain evidence="6">AGRC-2024</strain>
    </source>
</reference>
<protein>
    <recommendedName>
        <fullName evidence="5">ZP domain-containing protein</fullName>
    </recommendedName>
</protein>
<evidence type="ECO:0000256" key="3">
    <source>
        <dbReference type="SAM" id="Phobius"/>
    </source>
</evidence>